<sequence length="214" mass="23534">MKVEIWSDVVCPWCYIGKRHFEQALARFDHRDEVEIVWRSYELDPTAPPIREGTTADYLSAKYGWTEQQVAEAHTRVEGIAAQAGLEYHLDSTRGGNSFDAHRLLHLAAEHGKQDALKEALLRAYFTDNEAVGDHTALAKVAASVGLDPGEIAETLASDRFAEDVRDDEKRARLLGISGVPFFAIDEAYGVSGAQPADHILGALEHAWNAHAAA</sequence>
<gene>
    <name evidence="2" type="ORF">UFOPK2399_00685</name>
</gene>
<dbReference type="InterPro" id="IPR001853">
    <property type="entry name" value="DSBA-like_thioredoxin_dom"/>
</dbReference>
<dbReference type="EMBL" id="CAEZXP010000001">
    <property type="protein sequence ID" value="CAB4690593.1"/>
    <property type="molecule type" value="Genomic_DNA"/>
</dbReference>
<dbReference type="Gene3D" id="3.40.30.10">
    <property type="entry name" value="Glutaredoxin"/>
    <property type="match status" value="1"/>
</dbReference>
<dbReference type="SUPFAM" id="SSF52833">
    <property type="entry name" value="Thioredoxin-like"/>
    <property type="match status" value="1"/>
</dbReference>
<evidence type="ECO:0000259" key="1">
    <source>
        <dbReference type="Pfam" id="PF01323"/>
    </source>
</evidence>
<proteinExistence type="predicted"/>
<dbReference type="GO" id="GO:0016491">
    <property type="term" value="F:oxidoreductase activity"/>
    <property type="evidence" value="ECO:0007669"/>
    <property type="project" value="InterPro"/>
</dbReference>
<dbReference type="AlphaFoldDB" id="A0A6J6P1X4"/>
<feature type="domain" description="DSBA-like thioredoxin" evidence="1">
    <location>
        <begin position="3"/>
        <end position="204"/>
    </location>
</feature>
<dbReference type="InterPro" id="IPR036249">
    <property type="entry name" value="Thioredoxin-like_sf"/>
</dbReference>
<dbReference type="PANTHER" id="PTHR13887">
    <property type="entry name" value="GLUTATHIONE S-TRANSFERASE KAPPA"/>
    <property type="match status" value="1"/>
</dbReference>
<dbReference type="PANTHER" id="PTHR13887:SF41">
    <property type="entry name" value="THIOREDOXIN SUPERFAMILY PROTEIN"/>
    <property type="match status" value="1"/>
</dbReference>
<name>A0A6J6P1X4_9ZZZZ</name>
<reference evidence="2" key="1">
    <citation type="submission" date="2020-05" db="EMBL/GenBank/DDBJ databases">
        <authorList>
            <person name="Chiriac C."/>
            <person name="Salcher M."/>
            <person name="Ghai R."/>
            <person name="Kavagutti S V."/>
        </authorList>
    </citation>
    <scope>NUCLEOTIDE SEQUENCE</scope>
</reference>
<protein>
    <submittedName>
        <fullName evidence="2">Unannotated protein</fullName>
    </submittedName>
</protein>
<accession>A0A6J6P1X4</accession>
<dbReference type="CDD" id="cd03024">
    <property type="entry name" value="DsbA_FrnE"/>
    <property type="match status" value="1"/>
</dbReference>
<evidence type="ECO:0000313" key="2">
    <source>
        <dbReference type="EMBL" id="CAB4690593.1"/>
    </source>
</evidence>
<dbReference type="Pfam" id="PF01323">
    <property type="entry name" value="DSBA"/>
    <property type="match status" value="1"/>
</dbReference>
<organism evidence="2">
    <name type="scientific">freshwater metagenome</name>
    <dbReference type="NCBI Taxonomy" id="449393"/>
    <lineage>
        <taxon>unclassified sequences</taxon>
        <taxon>metagenomes</taxon>
        <taxon>ecological metagenomes</taxon>
    </lineage>
</organism>